<evidence type="ECO:0000256" key="1">
    <source>
        <dbReference type="ARBA" id="ARBA00008558"/>
    </source>
</evidence>
<protein>
    <submittedName>
        <fullName evidence="3">Mannose-6-phosphate isomerase</fullName>
    </submittedName>
</protein>
<dbReference type="Pfam" id="PF07221">
    <property type="entry name" value="GlcNAc_2-epim"/>
    <property type="match status" value="1"/>
</dbReference>
<dbReference type="PANTHER" id="PTHR15108">
    <property type="entry name" value="N-ACYLGLUCOSAMINE-2-EPIMERASE"/>
    <property type="match status" value="1"/>
</dbReference>
<comment type="similarity">
    <text evidence="1">Belongs to the N-acylglucosamine 2-epimerase family.</text>
</comment>
<accession>A0A5C1YMY0</accession>
<dbReference type="AlphaFoldDB" id="A0A5C1YMY0"/>
<gene>
    <name evidence="3" type="ORF">FLP30_01660</name>
</gene>
<dbReference type="SUPFAM" id="SSF48208">
    <property type="entry name" value="Six-hairpin glycosidases"/>
    <property type="match status" value="1"/>
</dbReference>
<dbReference type="Proteomes" id="UP000324536">
    <property type="component" value="Chromosome"/>
</dbReference>
<evidence type="ECO:0000313" key="3">
    <source>
        <dbReference type="EMBL" id="QEO16620.1"/>
    </source>
</evidence>
<dbReference type="EMBL" id="CP043506">
    <property type="protein sequence ID" value="QEO16620.1"/>
    <property type="molecule type" value="Genomic_DNA"/>
</dbReference>
<dbReference type="OrthoDB" id="9806359at2"/>
<keyword evidence="2 3" id="KW-0413">Isomerase</keyword>
<dbReference type="InterPro" id="IPR010819">
    <property type="entry name" value="AGE/CE"/>
</dbReference>
<keyword evidence="4" id="KW-1185">Reference proteome</keyword>
<name>A0A5C1YMY0_9PROT</name>
<evidence type="ECO:0000256" key="2">
    <source>
        <dbReference type="ARBA" id="ARBA00023235"/>
    </source>
</evidence>
<organism evidence="3 4">
    <name type="scientific">Acetobacter vaccinii</name>
    <dbReference type="NCBI Taxonomy" id="2592655"/>
    <lineage>
        <taxon>Bacteria</taxon>
        <taxon>Pseudomonadati</taxon>
        <taxon>Pseudomonadota</taxon>
        <taxon>Alphaproteobacteria</taxon>
        <taxon>Acetobacterales</taxon>
        <taxon>Acetobacteraceae</taxon>
        <taxon>Acetobacter</taxon>
    </lineage>
</organism>
<dbReference type="InterPro" id="IPR012341">
    <property type="entry name" value="6hp_glycosidase-like_sf"/>
</dbReference>
<dbReference type="InterPro" id="IPR008928">
    <property type="entry name" value="6-hairpin_glycosidase_sf"/>
</dbReference>
<dbReference type="KEGG" id="acek:FLP30_01660"/>
<dbReference type="Gene3D" id="1.50.10.10">
    <property type="match status" value="1"/>
</dbReference>
<sequence>MTAPASSLGAARERFAHWLFGQALPVWASVGCDGDKTAPALLGAQECLTLAGEPAFPGFKRVRVQARQLFVFSWAALRGWPEGAARAEGIFRFLLHARQADGGWARRLSRTGAVLDPTADLYDLAFVVFALAWYGRLEGSSGQAVQSARATLGWIVQAMSLPDGGFLNCLPDAGEDRQQNPHMHLFEAVLALYQTTGDEKDLALAHAIYALFSTRFQDAETGTLGEYFGPDWQPAAGAAGQWVEPGHHFEWVWLLHAYRGLTGVDTTRQAHALYSFARQHGVAAATGLVHDALDRHGTVIKDGFRLWVQGEALRGLLSHAPEQDAALAVTVATNLLDRYFINCPPGTWIDQLDGQGRGVADRIPTSSLYHIVTAYESLDQAVGHGATGGG</sequence>
<reference evidence="3 4" key="1">
    <citation type="submission" date="2019-09" db="EMBL/GenBank/DDBJ databases">
        <title>Genome sequencing of strain KACC 21233.</title>
        <authorList>
            <person name="Heo J."/>
            <person name="Kim S.-J."/>
            <person name="Kim J.-S."/>
            <person name="Hong S.-B."/>
            <person name="Kwon S.-W."/>
        </authorList>
    </citation>
    <scope>NUCLEOTIDE SEQUENCE [LARGE SCALE GENOMIC DNA]</scope>
    <source>
        <strain evidence="3 4">KACC 21233</strain>
    </source>
</reference>
<dbReference type="GO" id="GO:0016853">
    <property type="term" value="F:isomerase activity"/>
    <property type="evidence" value="ECO:0007669"/>
    <property type="project" value="UniProtKB-KW"/>
</dbReference>
<evidence type="ECO:0000313" key="4">
    <source>
        <dbReference type="Proteomes" id="UP000324536"/>
    </source>
</evidence>
<dbReference type="GO" id="GO:0005975">
    <property type="term" value="P:carbohydrate metabolic process"/>
    <property type="evidence" value="ECO:0007669"/>
    <property type="project" value="InterPro"/>
</dbReference>
<dbReference type="RefSeq" id="WP_149278061.1">
    <property type="nucleotide sequence ID" value="NZ_CP043506.1"/>
</dbReference>
<proteinExistence type="inferred from homology"/>